<gene>
    <name evidence="2" type="ORF">LTT95_06365</name>
</gene>
<feature type="region of interest" description="Disordered" evidence="1">
    <location>
        <begin position="1"/>
        <end position="20"/>
    </location>
</feature>
<dbReference type="RefSeq" id="WP_232135307.1">
    <property type="nucleotide sequence ID" value="NZ_JAJQKU010000002.1"/>
</dbReference>
<organism evidence="2 3">
    <name type="scientific">Luteimonas fraxinea</name>
    <dbReference type="NCBI Taxonomy" id="2901869"/>
    <lineage>
        <taxon>Bacteria</taxon>
        <taxon>Pseudomonadati</taxon>
        <taxon>Pseudomonadota</taxon>
        <taxon>Gammaproteobacteria</taxon>
        <taxon>Lysobacterales</taxon>
        <taxon>Lysobacteraceae</taxon>
        <taxon>Luteimonas</taxon>
    </lineage>
</organism>
<comment type="caution">
    <text evidence="2">The sequence shown here is derived from an EMBL/GenBank/DDBJ whole genome shotgun (WGS) entry which is preliminary data.</text>
</comment>
<keyword evidence="3" id="KW-1185">Reference proteome</keyword>
<dbReference type="EMBL" id="JAJQKU010000002">
    <property type="protein sequence ID" value="MCD9096563.1"/>
    <property type="molecule type" value="Genomic_DNA"/>
</dbReference>
<proteinExistence type="predicted"/>
<reference evidence="2" key="2">
    <citation type="journal article" date="2022" name="Syst. Appl. Microbiol.">
        <title>Physiological and genomic characterisation of Luteimonas fraxinea sp. nov., a bacterial species associated with trees tolerant to ash dieback.</title>
        <authorList>
            <person name="Ulrich K."/>
            <person name="Becker R."/>
            <person name="Behrendt U."/>
            <person name="Kube M."/>
            <person name="Schneck V."/>
            <person name="Ulrich A."/>
        </authorList>
    </citation>
    <scope>NUCLEOTIDE SEQUENCE</scope>
    <source>
        <strain evidence="2">A1P009</strain>
    </source>
</reference>
<evidence type="ECO:0000313" key="2">
    <source>
        <dbReference type="EMBL" id="MCD9096563.1"/>
    </source>
</evidence>
<feature type="compositionally biased region" description="Polar residues" evidence="1">
    <location>
        <begin position="1"/>
        <end position="11"/>
    </location>
</feature>
<evidence type="ECO:0000256" key="1">
    <source>
        <dbReference type="SAM" id="MobiDB-lite"/>
    </source>
</evidence>
<reference evidence="2" key="1">
    <citation type="submission" date="2021-12" db="EMBL/GenBank/DDBJ databases">
        <authorList>
            <person name="Ulrich A."/>
        </authorList>
    </citation>
    <scope>NUCLEOTIDE SEQUENCE</scope>
    <source>
        <strain evidence="2">A1P009</strain>
    </source>
</reference>
<accession>A0ABS8UAP8</accession>
<sequence length="321" mass="35346">MALRSTCSRSPPSARDGRERGTRLTCDLGLQRSAGMTILRHTDVITTATLQLKWLVGGLLLLAALTTAAADWRRDAVDTLVRESGDHRLVVLGEMHGTREIPLLAGDLVERWSTSGPVLLALEIPAREHPALREVVTGGGTEALIDGLRQRPWWTLSPDQSDGRRSEDVLSLVQRIGALRGEGRDVTILAFDPRSQRCFELDNCEAAMAHVLRRAYDAFPRGRILVVTGNVHAMRKRPPNAPALFPQMPMTAHLRDLVPVSIDISAARGAFWACMDDDACRAFPADTLPRNAGRQRDDAPYDYRLVLPAFTPIRQVGEAGR</sequence>
<protein>
    <submittedName>
        <fullName evidence="2">Calcium-binding protein</fullName>
    </submittedName>
</protein>
<evidence type="ECO:0000313" key="3">
    <source>
        <dbReference type="Proteomes" id="UP001430360"/>
    </source>
</evidence>
<name>A0ABS8UAP8_9GAMM</name>
<dbReference type="SUPFAM" id="SSF159501">
    <property type="entry name" value="EreA/ChaN-like"/>
    <property type="match status" value="1"/>
</dbReference>
<dbReference type="Proteomes" id="UP001430360">
    <property type="component" value="Unassembled WGS sequence"/>
</dbReference>